<evidence type="ECO:0000259" key="10">
    <source>
        <dbReference type="Pfam" id="PF20511"/>
    </source>
</evidence>
<dbReference type="GO" id="GO:0004476">
    <property type="term" value="F:mannose-6-phosphate isomerase activity"/>
    <property type="evidence" value="ECO:0007669"/>
    <property type="project" value="UniProtKB-EC"/>
</dbReference>
<feature type="domain" description="Phosphomannose isomerase type I catalytic" evidence="10">
    <location>
        <begin position="46"/>
        <end position="147"/>
    </location>
</feature>
<dbReference type="PANTHER" id="PTHR10309">
    <property type="entry name" value="MANNOSE-6-PHOSPHATE ISOMERASE"/>
    <property type="match status" value="1"/>
</dbReference>
<dbReference type="InterPro" id="IPR016305">
    <property type="entry name" value="Mannose-6-P_Isomerase"/>
</dbReference>
<keyword evidence="9" id="KW-0812">Transmembrane</keyword>
<keyword evidence="7" id="KW-0862">Zinc</keyword>
<evidence type="ECO:0000256" key="9">
    <source>
        <dbReference type="SAM" id="Phobius"/>
    </source>
</evidence>
<dbReference type="InterPro" id="IPR011051">
    <property type="entry name" value="RmlC_Cupin_sf"/>
</dbReference>
<evidence type="ECO:0000313" key="12">
    <source>
        <dbReference type="EMBL" id="KAJ8436639.1"/>
    </source>
</evidence>
<dbReference type="FunFam" id="2.60.120.10:FF:000044">
    <property type="entry name" value="Mannose-6-phosphate isomerase"/>
    <property type="match status" value="1"/>
</dbReference>
<keyword evidence="9" id="KW-0472">Membrane</keyword>
<dbReference type="Gene3D" id="2.60.120.10">
    <property type="entry name" value="Jelly Rolls"/>
    <property type="match status" value="3"/>
</dbReference>
<feature type="transmembrane region" description="Helical" evidence="9">
    <location>
        <begin position="152"/>
        <end position="171"/>
    </location>
</feature>
<keyword evidence="9" id="KW-1133">Transmembrane helix</keyword>
<dbReference type="Pfam" id="PF20512">
    <property type="entry name" value="PMI_typeI_hel"/>
    <property type="match status" value="1"/>
</dbReference>
<comment type="caution">
    <text evidence="12">The sequence shown here is derived from an EMBL/GenBank/DDBJ whole genome shotgun (WGS) entry which is preliminary data.</text>
</comment>
<dbReference type="InterPro" id="IPR046457">
    <property type="entry name" value="PMI_typeI_cat"/>
</dbReference>
<comment type="catalytic activity">
    <reaction evidence="1">
        <text>D-mannose 6-phosphate = D-fructose 6-phosphate</text>
        <dbReference type="Rhea" id="RHEA:12356"/>
        <dbReference type="ChEBI" id="CHEBI:58735"/>
        <dbReference type="ChEBI" id="CHEBI:61527"/>
        <dbReference type="EC" id="5.3.1.8"/>
    </reaction>
</comment>
<dbReference type="EC" id="5.3.1.8" evidence="5"/>
<evidence type="ECO:0000313" key="13">
    <source>
        <dbReference type="Proteomes" id="UP001153076"/>
    </source>
</evidence>
<keyword evidence="6" id="KW-0479">Metal-binding</keyword>
<sequence length="618" mass="68249">MSEEFSESCGIMLPFLLIGIGICLVSLKKRGAVKNHDQKGAMKKLERLRCSVKNCDWGKIGNDSVVYRLHAANSGAKTDPNEPYAELWMGTHESGPSYVITKGKILDNGRFGDLGCMTLKSWIQKNPQVLGDKVCQNWGSDLPFLFKEFVESYGIMIPILLIVVGICLVSLKKWGAVKNHDEKGVMTVNSGGLWAAKKLQRLRCSVKNYDWGKIGTDSVVYRLHAANSGAKIDPNKPYAELWMGTHESGPSYVITNGKNLGNGRFCDSGCVTLKSWIEKNPHVLGDKVRLKWGCDLPFLFKVLSVAKPLSIQAHPCKELAKKLHMRDPNTYKDENHKPEMALAITEFEALCGFVGLKDLQGILNDVPEISLLVGTTIINRVSSITTENGEDEIRDVLKQLFTQLMSASEPEVADILTQLTSRLRMKDELTSKEKLVLRLEEQYPNDVGVLAAFLMNYVTLSPGQALCLGPNELHAYVSGDCIECMATSDNVVRAGLTPKQRDVVTLCDMLTYKQGCLEKLEGFPVDGSDGCTKRYRPPFEEFEVDHCNLSEGQSTTFPSVAGPSLFLVTKGTGVIRTSFSEEQVSVGDVLFAPANTKLSIQSATWLEIYRAGVNSKFL</sequence>
<proteinExistence type="inferred from homology"/>
<comment type="cofactor">
    <cofactor evidence="2">
        <name>Zn(2+)</name>
        <dbReference type="ChEBI" id="CHEBI:29105"/>
    </cofactor>
</comment>
<dbReference type="GO" id="GO:0009298">
    <property type="term" value="P:GDP-mannose biosynthetic process"/>
    <property type="evidence" value="ECO:0007669"/>
    <property type="project" value="InterPro"/>
</dbReference>
<evidence type="ECO:0000259" key="11">
    <source>
        <dbReference type="Pfam" id="PF20512"/>
    </source>
</evidence>
<protein>
    <recommendedName>
        <fullName evidence="5">mannose-6-phosphate isomerase</fullName>
        <ecNumber evidence="5">5.3.1.8</ecNumber>
    </recommendedName>
</protein>
<evidence type="ECO:0000256" key="8">
    <source>
        <dbReference type="ARBA" id="ARBA00023235"/>
    </source>
</evidence>
<gene>
    <name evidence="12" type="ORF">Cgig2_029885</name>
</gene>
<dbReference type="GO" id="GO:0005975">
    <property type="term" value="P:carbohydrate metabolic process"/>
    <property type="evidence" value="ECO:0007669"/>
    <property type="project" value="InterPro"/>
</dbReference>
<dbReference type="InterPro" id="IPR046458">
    <property type="entry name" value="PMI_typeI_hel"/>
</dbReference>
<dbReference type="OrthoDB" id="6605218at2759"/>
<evidence type="ECO:0000256" key="6">
    <source>
        <dbReference type="ARBA" id="ARBA00022723"/>
    </source>
</evidence>
<accession>A0A9Q1K4F1</accession>
<dbReference type="Gene3D" id="1.10.441.10">
    <property type="entry name" value="Phosphomannose Isomerase, domain 2"/>
    <property type="match status" value="1"/>
</dbReference>
<comment type="similarity">
    <text evidence="4">Belongs to the mannose-6-phosphate isomerase type 1 family.</text>
</comment>
<comment type="pathway">
    <text evidence="3">Nucleotide-sugar biosynthesis; GDP-alpha-D-mannose biosynthesis; alpha-D-mannose 1-phosphate from D-fructose 6-phosphate: step 1/2.</text>
</comment>
<evidence type="ECO:0000256" key="4">
    <source>
        <dbReference type="ARBA" id="ARBA00010772"/>
    </source>
</evidence>
<evidence type="ECO:0000256" key="1">
    <source>
        <dbReference type="ARBA" id="ARBA00000757"/>
    </source>
</evidence>
<reference evidence="12" key="1">
    <citation type="submission" date="2022-04" db="EMBL/GenBank/DDBJ databases">
        <title>Carnegiea gigantea Genome sequencing and assembly v2.</title>
        <authorList>
            <person name="Copetti D."/>
            <person name="Sanderson M.J."/>
            <person name="Burquez A."/>
            <person name="Wojciechowski M.F."/>
        </authorList>
    </citation>
    <scope>NUCLEOTIDE SEQUENCE</scope>
    <source>
        <strain evidence="12">SGP5-SGP5p</strain>
        <tissue evidence="12">Aerial part</tissue>
    </source>
</reference>
<organism evidence="12 13">
    <name type="scientific">Carnegiea gigantea</name>
    <dbReference type="NCBI Taxonomy" id="171969"/>
    <lineage>
        <taxon>Eukaryota</taxon>
        <taxon>Viridiplantae</taxon>
        <taxon>Streptophyta</taxon>
        <taxon>Embryophyta</taxon>
        <taxon>Tracheophyta</taxon>
        <taxon>Spermatophyta</taxon>
        <taxon>Magnoliopsida</taxon>
        <taxon>eudicotyledons</taxon>
        <taxon>Gunneridae</taxon>
        <taxon>Pentapetalae</taxon>
        <taxon>Caryophyllales</taxon>
        <taxon>Cactineae</taxon>
        <taxon>Cactaceae</taxon>
        <taxon>Cactoideae</taxon>
        <taxon>Echinocereeae</taxon>
        <taxon>Carnegiea</taxon>
    </lineage>
</organism>
<name>A0A9Q1K4F1_9CARY</name>
<dbReference type="PANTHER" id="PTHR10309:SF0">
    <property type="entry name" value="MANNOSE-6-PHOSPHATE ISOMERASE"/>
    <property type="match status" value="1"/>
</dbReference>
<dbReference type="Pfam" id="PF20511">
    <property type="entry name" value="PMI_typeI_cat"/>
    <property type="match status" value="2"/>
</dbReference>
<dbReference type="PRINTS" id="PR00714">
    <property type="entry name" value="MAN6PISMRASE"/>
</dbReference>
<dbReference type="SUPFAM" id="SSF51182">
    <property type="entry name" value="RmlC-like cupins"/>
    <property type="match status" value="2"/>
</dbReference>
<dbReference type="GO" id="GO:0005829">
    <property type="term" value="C:cytosol"/>
    <property type="evidence" value="ECO:0007669"/>
    <property type="project" value="TreeGrafter"/>
</dbReference>
<dbReference type="CDD" id="cd07011">
    <property type="entry name" value="cupin_PMI_type_I_N"/>
    <property type="match status" value="1"/>
</dbReference>
<dbReference type="NCBIfam" id="TIGR00218">
    <property type="entry name" value="manA"/>
    <property type="match status" value="1"/>
</dbReference>
<dbReference type="InterPro" id="IPR001250">
    <property type="entry name" value="Man6P_Isoase-1"/>
</dbReference>
<feature type="domain" description="Phosphomannose isomerase type I helical insertion" evidence="11">
    <location>
        <begin position="387"/>
        <end position="454"/>
    </location>
</feature>
<dbReference type="InterPro" id="IPR018050">
    <property type="entry name" value="Pmannose_isomerase-type1_CS"/>
</dbReference>
<dbReference type="GO" id="GO:0008270">
    <property type="term" value="F:zinc ion binding"/>
    <property type="evidence" value="ECO:0007669"/>
    <property type="project" value="InterPro"/>
</dbReference>
<feature type="transmembrane region" description="Helical" evidence="9">
    <location>
        <begin position="9"/>
        <end position="27"/>
    </location>
</feature>
<keyword evidence="13" id="KW-1185">Reference proteome</keyword>
<dbReference type="Proteomes" id="UP001153076">
    <property type="component" value="Unassembled WGS sequence"/>
</dbReference>
<keyword evidence="8" id="KW-0413">Isomerase</keyword>
<dbReference type="InterPro" id="IPR014710">
    <property type="entry name" value="RmlC-like_jellyroll"/>
</dbReference>
<dbReference type="PROSITE" id="PS00966">
    <property type="entry name" value="PMI_I_2"/>
    <property type="match status" value="1"/>
</dbReference>
<evidence type="ECO:0000256" key="5">
    <source>
        <dbReference type="ARBA" id="ARBA00011956"/>
    </source>
</evidence>
<evidence type="ECO:0000256" key="3">
    <source>
        <dbReference type="ARBA" id="ARBA00004666"/>
    </source>
</evidence>
<dbReference type="PROSITE" id="PS00965">
    <property type="entry name" value="PMI_I_1"/>
    <property type="match status" value="1"/>
</dbReference>
<feature type="domain" description="Phosphomannose isomerase type I catalytic" evidence="10">
    <location>
        <begin position="199"/>
        <end position="353"/>
    </location>
</feature>
<dbReference type="EMBL" id="JAKOGI010000337">
    <property type="protein sequence ID" value="KAJ8436639.1"/>
    <property type="molecule type" value="Genomic_DNA"/>
</dbReference>
<dbReference type="AlphaFoldDB" id="A0A9Q1K4F1"/>
<evidence type="ECO:0000256" key="2">
    <source>
        <dbReference type="ARBA" id="ARBA00001947"/>
    </source>
</evidence>
<evidence type="ECO:0000256" key="7">
    <source>
        <dbReference type="ARBA" id="ARBA00022833"/>
    </source>
</evidence>